<feature type="region of interest" description="Disordered" evidence="1">
    <location>
        <begin position="381"/>
        <end position="439"/>
    </location>
</feature>
<dbReference type="Pfam" id="PF00498">
    <property type="entry name" value="FHA"/>
    <property type="match status" value="1"/>
</dbReference>
<feature type="region of interest" description="Disordered" evidence="1">
    <location>
        <begin position="472"/>
        <end position="507"/>
    </location>
</feature>
<name>A0A9W9LG87_9EURO</name>
<evidence type="ECO:0000313" key="5">
    <source>
        <dbReference type="Proteomes" id="UP001146351"/>
    </source>
</evidence>
<proteinExistence type="predicted"/>
<dbReference type="GO" id="GO:0005737">
    <property type="term" value="C:cytoplasm"/>
    <property type="evidence" value="ECO:0007669"/>
    <property type="project" value="TreeGrafter"/>
</dbReference>
<evidence type="ECO:0000259" key="3">
    <source>
        <dbReference type="PROSITE" id="PS50006"/>
    </source>
</evidence>
<evidence type="ECO:0000256" key="2">
    <source>
        <dbReference type="SAM" id="Phobius"/>
    </source>
</evidence>
<keyword evidence="5" id="KW-1185">Reference proteome</keyword>
<dbReference type="AlphaFoldDB" id="A0A9W9LG87"/>
<dbReference type="InterPro" id="IPR051176">
    <property type="entry name" value="Cent_Immune-Sig_Mod"/>
</dbReference>
<dbReference type="SUPFAM" id="SSF49879">
    <property type="entry name" value="SMAD/FHA domain"/>
    <property type="match status" value="1"/>
</dbReference>
<evidence type="ECO:0000256" key="1">
    <source>
        <dbReference type="SAM" id="MobiDB-lite"/>
    </source>
</evidence>
<dbReference type="EMBL" id="JAPQKO010000006">
    <property type="protein sequence ID" value="KAJ5155981.1"/>
    <property type="molecule type" value="Genomic_DNA"/>
</dbReference>
<feature type="region of interest" description="Disordered" evidence="1">
    <location>
        <begin position="265"/>
        <end position="318"/>
    </location>
</feature>
<dbReference type="PANTHER" id="PTHR15715:SF37">
    <property type="entry name" value="LD47843P"/>
    <property type="match status" value="1"/>
</dbReference>
<organism evidence="4 5">
    <name type="scientific">Penicillium capsulatum</name>
    <dbReference type="NCBI Taxonomy" id="69766"/>
    <lineage>
        <taxon>Eukaryota</taxon>
        <taxon>Fungi</taxon>
        <taxon>Dikarya</taxon>
        <taxon>Ascomycota</taxon>
        <taxon>Pezizomycotina</taxon>
        <taxon>Eurotiomycetes</taxon>
        <taxon>Eurotiomycetidae</taxon>
        <taxon>Eurotiales</taxon>
        <taxon>Aspergillaceae</taxon>
        <taxon>Penicillium</taxon>
    </lineage>
</organism>
<keyword evidence="2" id="KW-0812">Transmembrane</keyword>
<dbReference type="PANTHER" id="PTHR15715">
    <property type="entry name" value="CENTROSOMAL PROTEIN OF 170 KDA"/>
    <property type="match status" value="1"/>
</dbReference>
<keyword evidence="2" id="KW-1133">Transmembrane helix</keyword>
<dbReference type="InterPro" id="IPR008984">
    <property type="entry name" value="SMAD_FHA_dom_sf"/>
</dbReference>
<gene>
    <name evidence="4" type="ORF">N7492_008784</name>
</gene>
<dbReference type="Proteomes" id="UP001146351">
    <property type="component" value="Unassembled WGS sequence"/>
</dbReference>
<protein>
    <recommendedName>
        <fullName evidence="3">FHA domain-containing protein</fullName>
    </recommendedName>
</protein>
<feature type="region of interest" description="Disordered" evidence="1">
    <location>
        <begin position="523"/>
        <end position="573"/>
    </location>
</feature>
<comment type="caution">
    <text evidence="4">The sequence shown here is derived from an EMBL/GenBank/DDBJ whole genome shotgun (WGS) entry which is preliminary data.</text>
</comment>
<reference evidence="4" key="1">
    <citation type="submission" date="2022-11" db="EMBL/GenBank/DDBJ databases">
        <authorList>
            <person name="Petersen C."/>
        </authorList>
    </citation>
    <scope>NUCLEOTIDE SEQUENCE</scope>
    <source>
        <strain evidence="4">IBT 21917</strain>
    </source>
</reference>
<feature type="compositionally biased region" description="Polar residues" evidence="1">
    <location>
        <begin position="538"/>
        <end position="554"/>
    </location>
</feature>
<feature type="compositionally biased region" description="Basic and acidic residues" evidence="1">
    <location>
        <begin position="472"/>
        <end position="494"/>
    </location>
</feature>
<feature type="domain" description="FHA" evidence="3">
    <location>
        <begin position="32"/>
        <end position="93"/>
    </location>
</feature>
<feature type="transmembrane region" description="Helical" evidence="2">
    <location>
        <begin position="574"/>
        <end position="599"/>
    </location>
</feature>
<dbReference type="Gene3D" id="2.60.200.20">
    <property type="match status" value="1"/>
</dbReference>
<dbReference type="PROSITE" id="PS50006">
    <property type="entry name" value="FHA_DOMAIN"/>
    <property type="match status" value="1"/>
</dbReference>
<keyword evidence="2" id="KW-0472">Membrane</keyword>
<feature type="compositionally biased region" description="Acidic residues" evidence="1">
    <location>
        <begin position="271"/>
        <end position="291"/>
    </location>
</feature>
<dbReference type="OrthoDB" id="4096268at2759"/>
<dbReference type="InterPro" id="IPR000253">
    <property type="entry name" value="FHA_dom"/>
</dbReference>
<accession>A0A9W9LG87</accession>
<reference evidence="4" key="2">
    <citation type="journal article" date="2023" name="IMA Fungus">
        <title>Comparative genomic study of the Penicillium genus elucidates a diverse pangenome and 15 lateral gene transfer events.</title>
        <authorList>
            <person name="Petersen C."/>
            <person name="Sorensen T."/>
            <person name="Nielsen M.R."/>
            <person name="Sondergaard T.E."/>
            <person name="Sorensen J.L."/>
            <person name="Fitzpatrick D.A."/>
            <person name="Frisvad J.C."/>
            <person name="Nielsen K.L."/>
        </authorList>
    </citation>
    <scope>NUCLEOTIDE SEQUENCE</scope>
    <source>
        <strain evidence="4">IBT 21917</strain>
    </source>
</reference>
<evidence type="ECO:0000313" key="4">
    <source>
        <dbReference type="EMBL" id="KAJ5155981.1"/>
    </source>
</evidence>
<sequence>MSDPQVSVTLSPLDASLEFPRTFKLSRETQVIPIGRSSKRGPHVRTPAKDNGWFDSRVMSRDHADLVLCLEKNIIYLRDCSSTHGTWLNNHRLAVGEPTHLVDGDMLRFGIDVERDEDRYPAVCASCKIIWTDKYEPQHHRLCNIADTWPRSRPTQGTPQNPVPEVQIISESKAQHEHPATSTNTFSTPGYGDVVEIKSLVPTPPAELSTITIDDYDYEPVNRLSSIPQYVEAPVNETKEVTFPEIWKEDTPNSPRIINLDHPEDLITWTDENDSEQVESEEDEEDEEDASQSESESSDHSDLDSSGESSIGCTDGEIRFDYDSDSDAYGSSCDLDSDAESVSHRATASNIDSDEPLVNLADRYIDPCLLAEYEGVATTTIGKSDVGPDLNAQVKEQVKNETISQPNMSPLADRRSRSPKGNVPRVSNPSPDPSAYPTSLGAYQNALFQDPPLVRYPDGPFTCKEHLREEVGISEAEHGKAEIKHKDEGAKEADVQESGTEEIEPAVETSLKRKAVELEDSQSSQVFESVNHHPQKASVESSSLQPAEATSSALSEIEPPRKRVKPNHSSTSKLASYTATAVISALLGGLGTIALLASLPPEFFQ</sequence>
<dbReference type="SMART" id="SM00240">
    <property type="entry name" value="FHA"/>
    <property type="match status" value="1"/>
</dbReference>